<dbReference type="eggNOG" id="ENOG502STP7">
    <property type="taxonomic scope" value="Eukaryota"/>
</dbReference>
<reference evidence="3" key="1">
    <citation type="submission" date="2016-11" db="UniProtKB">
        <authorList>
            <consortium name="WormBaseParasite"/>
        </authorList>
    </citation>
    <scope>IDENTIFICATION</scope>
</reference>
<keyword evidence="1" id="KW-0732">Signal</keyword>
<dbReference type="Proteomes" id="UP000095284">
    <property type="component" value="Unplaced"/>
</dbReference>
<evidence type="ECO:0000256" key="1">
    <source>
        <dbReference type="SAM" id="SignalP"/>
    </source>
</evidence>
<feature type="chain" id="PRO_5009304403" evidence="1">
    <location>
        <begin position="24"/>
        <end position="163"/>
    </location>
</feature>
<sequence>MEINLVQYLLSLSALFTLHLASSLKCIQCDRRGSWYTPEETEQHVQRCQEGMITPTECQNSTHTHCIYSYYRQGVSNEITVTERKCGVESDVLGCTLYKSSRKRMKRHFLESNQKSGQKRRDTDTLFVEVCTEGCQGDGCLNSASSWTFSLLLTGTLIFLLAL</sequence>
<feature type="signal peptide" evidence="1">
    <location>
        <begin position="1"/>
        <end position="23"/>
    </location>
</feature>
<accession>A0A1I7RLF2</accession>
<proteinExistence type="predicted"/>
<protein>
    <submittedName>
        <fullName evidence="3">Protein quiver</fullName>
    </submittedName>
</protein>
<evidence type="ECO:0000313" key="3">
    <source>
        <dbReference type="WBParaSite" id="BXY_0153700.1"/>
    </source>
</evidence>
<dbReference type="WBParaSite" id="BXY_0153700.1">
    <property type="protein sequence ID" value="BXY_0153700.1"/>
    <property type="gene ID" value="BXY_0153700"/>
</dbReference>
<organism evidence="2 3">
    <name type="scientific">Bursaphelenchus xylophilus</name>
    <name type="common">Pinewood nematode worm</name>
    <name type="synonym">Aphelenchoides xylophilus</name>
    <dbReference type="NCBI Taxonomy" id="6326"/>
    <lineage>
        <taxon>Eukaryota</taxon>
        <taxon>Metazoa</taxon>
        <taxon>Ecdysozoa</taxon>
        <taxon>Nematoda</taxon>
        <taxon>Chromadorea</taxon>
        <taxon>Rhabditida</taxon>
        <taxon>Tylenchina</taxon>
        <taxon>Tylenchomorpha</taxon>
        <taxon>Aphelenchoidea</taxon>
        <taxon>Aphelenchoididae</taxon>
        <taxon>Bursaphelenchus</taxon>
    </lineage>
</organism>
<name>A0A1I7RLF2_BURXY</name>
<evidence type="ECO:0000313" key="2">
    <source>
        <dbReference type="Proteomes" id="UP000095284"/>
    </source>
</evidence>
<dbReference type="AlphaFoldDB" id="A0A1I7RLF2"/>